<evidence type="ECO:0000256" key="11">
    <source>
        <dbReference type="ARBA" id="ARBA00049902"/>
    </source>
</evidence>
<feature type="transmembrane region" description="Helical" evidence="12">
    <location>
        <begin position="345"/>
        <end position="371"/>
    </location>
</feature>
<evidence type="ECO:0000256" key="6">
    <source>
        <dbReference type="ARBA" id="ARBA00022984"/>
    </source>
</evidence>
<dbReference type="GO" id="GO:0015648">
    <property type="term" value="F:lipid-linked peptidoglycan transporter activity"/>
    <property type="evidence" value="ECO:0007669"/>
    <property type="project" value="TreeGrafter"/>
</dbReference>
<dbReference type="EMBL" id="VSSQ01000008">
    <property type="protein sequence ID" value="MPL59035.1"/>
    <property type="molecule type" value="Genomic_DNA"/>
</dbReference>
<evidence type="ECO:0000256" key="5">
    <source>
        <dbReference type="ARBA" id="ARBA00022960"/>
    </source>
</evidence>
<feature type="transmembrane region" description="Helical" evidence="12">
    <location>
        <begin position="61"/>
        <end position="79"/>
    </location>
</feature>
<keyword evidence="4 12" id="KW-0812">Transmembrane</keyword>
<evidence type="ECO:0000313" key="13">
    <source>
        <dbReference type="EMBL" id="MPL59035.1"/>
    </source>
</evidence>
<evidence type="ECO:0000256" key="12">
    <source>
        <dbReference type="SAM" id="Phobius"/>
    </source>
</evidence>
<dbReference type="GO" id="GO:0032153">
    <property type="term" value="C:cell division site"/>
    <property type="evidence" value="ECO:0007669"/>
    <property type="project" value="TreeGrafter"/>
</dbReference>
<dbReference type="AlphaFoldDB" id="A0A644SWP3"/>
<keyword evidence="7 12" id="KW-1133">Transmembrane helix</keyword>
<feature type="transmembrane region" description="Helical" evidence="12">
    <location>
        <begin position="20"/>
        <end position="41"/>
    </location>
</feature>
<evidence type="ECO:0000256" key="2">
    <source>
        <dbReference type="ARBA" id="ARBA00022676"/>
    </source>
</evidence>
<dbReference type="GO" id="GO:0005886">
    <property type="term" value="C:plasma membrane"/>
    <property type="evidence" value="ECO:0007669"/>
    <property type="project" value="TreeGrafter"/>
</dbReference>
<evidence type="ECO:0000256" key="10">
    <source>
        <dbReference type="ARBA" id="ARBA00044770"/>
    </source>
</evidence>
<dbReference type="GO" id="GO:0008955">
    <property type="term" value="F:peptidoglycan glycosyltransferase activity"/>
    <property type="evidence" value="ECO:0007669"/>
    <property type="project" value="UniProtKB-EC"/>
</dbReference>
<keyword evidence="5" id="KW-0133">Cell shape</keyword>
<feature type="transmembrane region" description="Helical" evidence="12">
    <location>
        <begin position="85"/>
        <end position="107"/>
    </location>
</feature>
<dbReference type="GO" id="GO:0009252">
    <property type="term" value="P:peptidoglycan biosynthetic process"/>
    <property type="evidence" value="ECO:0007669"/>
    <property type="project" value="UniProtKB-KW"/>
</dbReference>
<sequence length="394" mass="42691">MALRILDGSTAQRRDGEGSLSGFLGSFSTLALMGFVAMWSASSGYGIRMNQGASHFALRQAIFFVPAIIVFFLSSRIPLEKLRTLIGPLTLISLISLLLPFIPGLGIEINGARRWINLGITNFQPSELWKPVVLVYTAHIMAKKGELIRRSAWEAVFPLLVLSFGTAIIYLQDDFSTSMLALLAGISLFWIAGVPLRFFLGVFILLVPAAILMITSSEYRLIRVLGYIIPDYDPHGMNYQVQNSIRAIMSGEFWGKGLGLGTRKLGSIPEVQSDFVFAAFAEETGLLGVAAVFAVWTFLVYSVVREARKKDAFPQYLALGMLALLSIQFLVNIGVVSGFLPATGIALPFFSAGGSSLMSTALAGGVIFNALRTRGFEALAPGEEELITGGNDNE</sequence>
<evidence type="ECO:0000256" key="8">
    <source>
        <dbReference type="ARBA" id="ARBA00023136"/>
    </source>
</evidence>
<comment type="subcellular location">
    <subcellularLocation>
        <location evidence="1">Membrane</location>
        <topology evidence="1">Multi-pass membrane protein</topology>
    </subcellularLocation>
</comment>
<evidence type="ECO:0000256" key="3">
    <source>
        <dbReference type="ARBA" id="ARBA00022679"/>
    </source>
</evidence>
<reference evidence="13" key="1">
    <citation type="submission" date="2019-08" db="EMBL/GenBank/DDBJ databases">
        <authorList>
            <person name="Kucharzyk K."/>
            <person name="Murdoch R.W."/>
            <person name="Higgins S."/>
            <person name="Loffler F."/>
        </authorList>
    </citation>
    <scope>NUCLEOTIDE SEQUENCE</scope>
</reference>
<keyword evidence="8 12" id="KW-0472">Membrane</keyword>
<evidence type="ECO:0000256" key="9">
    <source>
        <dbReference type="ARBA" id="ARBA00032370"/>
    </source>
</evidence>
<feature type="transmembrane region" description="Helical" evidence="12">
    <location>
        <begin position="151"/>
        <end position="169"/>
    </location>
</feature>
<feature type="transmembrane region" description="Helical" evidence="12">
    <location>
        <begin position="285"/>
        <end position="304"/>
    </location>
</feature>
<comment type="catalytic activity">
    <reaction evidence="11">
        <text>[GlcNAc-(1-&gt;4)-Mur2Ac(oyl-L-Ala-gamma-D-Glu-L-Lys-D-Ala-D-Ala)](n)-di-trans,octa-cis-undecaprenyl diphosphate + beta-D-GlcNAc-(1-&gt;4)-Mur2Ac(oyl-L-Ala-gamma-D-Glu-L-Lys-D-Ala-D-Ala)-di-trans,octa-cis-undecaprenyl diphosphate = [GlcNAc-(1-&gt;4)-Mur2Ac(oyl-L-Ala-gamma-D-Glu-L-Lys-D-Ala-D-Ala)](n+1)-di-trans,octa-cis-undecaprenyl diphosphate + di-trans,octa-cis-undecaprenyl diphosphate + H(+)</text>
        <dbReference type="Rhea" id="RHEA:23708"/>
        <dbReference type="Rhea" id="RHEA-COMP:9602"/>
        <dbReference type="Rhea" id="RHEA-COMP:9603"/>
        <dbReference type="ChEBI" id="CHEBI:15378"/>
        <dbReference type="ChEBI" id="CHEBI:58405"/>
        <dbReference type="ChEBI" id="CHEBI:60033"/>
        <dbReference type="ChEBI" id="CHEBI:78435"/>
        <dbReference type="EC" id="2.4.99.28"/>
    </reaction>
</comment>
<protein>
    <recommendedName>
        <fullName evidence="10">peptidoglycan glycosyltransferase</fullName>
        <ecNumber evidence="10">2.4.99.28</ecNumber>
    </recommendedName>
    <alternativeName>
        <fullName evidence="9">Peptidoglycan polymerase</fullName>
    </alternativeName>
</protein>
<evidence type="ECO:0000256" key="1">
    <source>
        <dbReference type="ARBA" id="ARBA00004141"/>
    </source>
</evidence>
<gene>
    <name evidence="13" type="primary">ftsW_3</name>
    <name evidence="13" type="ORF">SDC9_04583</name>
</gene>
<organism evidence="13">
    <name type="scientific">bioreactor metagenome</name>
    <dbReference type="NCBI Taxonomy" id="1076179"/>
    <lineage>
        <taxon>unclassified sequences</taxon>
        <taxon>metagenomes</taxon>
        <taxon>ecological metagenomes</taxon>
    </lineage>
</organism>
<evidence type="ECO:0000256" key="4">
    <source>
        <dbReference type="ARBA" id="ARBA00022692"/>
    </source>
</evidence>
<keyword evidence="6" id="KW-0573">Peptidoglycan synthesis</keyword>
<dbReference type="InterPro" id="IPR001182">
    <property type="entry name" value="FtsW/RodA"/>
</dbReference>
<feature type="transmembrane region" description="Helical" evidence="12">
    <location>
        <begin position="175"/>
        <end position="191"/>
    </location>
</feature>
<dbReference type="GO" id="GO:0051301">
    <property type="term" value="P:cell division"/>
    <property type="evidence" value="ECO:0007669"/>
    <property type="project" value="InterPro"/>
</dbReference>
<keyword evidence="2 13" id="KW-0328">Glycosyltransferase</keyword>
<dbReference type="Pfam" id="PF01098">
    <property type="entry name" value="FTSW_RODA_SPOVE"/>
    <property type="match status" value="1"/>
</dbReference>
<feature type="transmembrane region" description="Helical" evidence="12">
    <location>
        <begin position="316"/>
        <end position="339"/>
    </location>
</feature>
<dbReference type="PANTHER" id="PTHR30474">
    <property type="entry name" value="CELL CYCLE PROTEIN"/>
    <property type="match status" value="1"/>
</dbReference>
<keyword evidence="3 13" id="KW-0808">Transferase</keyword>
<accession>A0A644SWP3</accession>
<proteinExistence type="predicted"/>
<dbReference type="EC" id="2.4.99.28" evidence="10"/>
<name>A0A644SWP3_9ZZZZ</name>
<evidence type="ECO:0000256" key="7">
    <source>
        <dbReference type="ARBA" id="ARBA00022989"/>
    </source>
</evidence>
<comment type="caution">
    <text evidence="13">The sequence shown here is derived from an EMBL/GenBank/DDBJ whole genome shotgun (WGS) entry which is preliminary data.</text>
</comment>
<dbReference type="PANTHER" id="PTHR30474:SF2">
    <property type="entry name" value="PEPTIDOGLYCAN GLYCOSYLTRANSFERASE FTSW-RELATED"/>
    <property type="match status" value="1"/>
</dbReference>
<dbReference type="GO" id="GO:0008360">
    <property type="term" value="P:regulation of cell shape"/>
    <property type="evidence" value="ECO:0007669"/>
    <property type="project" value="UniProtKB-KW"/>
</dbReference>